<sequence>MSCWTVLGLTADADTRSIKRQYAALLKQTRPDEDAEGFQRLRDAYEQALNYKEWAQANEDNEDNAAQDDSWDLTGLTVVEVDALQQATRSLQGTSLAQLQQRHALAVEQGCAHILEETLLQHCIENPQTSAPMVDWAVQTYHWFSAWQRLELDEESIEHLLDQQRERITRPLREALEREDIAAFLHAYAQCAQCLWLDAEVHRQWFNLFLSRLLLDSEHWSSTVFEQVCAGQGWHSGPANRCPQDEWKRLVARHEAPLFLAQQRQLAEAPPATAEHRAARLLLGSGPFSQRRALARRLREKDWEHCRHLSSALYANHPKVCAELPGGTAFFWRDWELRRDEWPTYLGVVLACLIGAFTHFIPLGLRVTGLINIVMTSTIVFGVIAAGINWLTHELAHTHWLLDDRLSARLWPGFAKEAAPFGVLRDLIPCVLMVAGLSWFFGPIAGVVYAATQACVGLIRRRQVKPHTSWEKTNLPVKIGLTLLGVVALVLVLGVFKVAASQGTVNRNQGLQPWAERLCSRLPASSFDCGAPATREQWYPVEARP</sequence>
<keyword evidence="1" id="KW-0143">Chaperone</keyword>
<name>A0A5E7PKW9_PSEFL</name>
<reference evidence="4 5" key="1">
    <citation type="submission" date="2019-09" db="EMBL/GenBank/DDBJ databases">
        <authorList>
            <person name="Chandra G."/>
            <person name="Truman W A."/>
        </authorList>
    </citation>
    <scope>NUCLEOTIDE SEQUENCE [LARGE SCALE GENOMIC DNA]</scope>
    <source>
        <strain evidence="4">PS896</strain>
    </source>
</reference>
<keyword evidence="2" id="KW-1133">Transmembrane helix</keyword>
<accession>A0A5E7PKW9</accession>
<dbReference type="Gene3D" id="1.10.287.110">
    <property type="entry name" value="DnaJ domain"/>
    <property type="match status" value="1"/>
</dbReference>
<evidence type="ECO:0000256" key="1">
    <source>
        <dbReference type="ARBA" id="ARBA00023186"/>
    </source>
</evidence>
<dbReference type="CDD" id="cd06257">
    <property type="entry name" value="DnaJ"/>
    <property type="match status" value="1"/>
</dbReference>
<evidence type="ECO:0000256" key="2">
    <source>
        <dbReference type="SAM" id="Phobius"/>
    </source>
</evidence>
<keyword evidence="2" id="KW-0472">Membrane</keyword>
<protein>
    <recommendedName>
        <fullName evidence="3">J domain-containing protein</fullName>
    </recommendedName>
</protein>
<dbReference type="InterPro" id="IPR001623">
    <property type="entry name" value="DnaJ_domain"/>
</dbReference>
<feature type="transmembrane region" description="Helical" evidence="2">
    <location>
        <begin position="479"/>
        <end position="500"/>
    </location>
</feature>
<feature type="transmembrane region" description="Helical" evidence="2">
    <location>
        <begin position="439"/>
        <end position="459"/>
    </location>
</feature>
<organism evidence="4 5">
    <name type="scientific">Pseudomonas fluorescens</name>
    <dbReference type="NCBI Taxonomy" id="294"/>
    <lineage>
        <taxon>Bacteria</taxon>
        <taxon>Pseudomonadati</taxon>
        <taxon>Pseudomonadota</taxon>
        <taxon>Gammaproteobacteria</taxon>
        <taxon>Pseudomonadales</taxon>
        <taxon>Pseudomonadaceae</taxon>
        <taxon>Pseudomonas</taxon>
    </lineage>
</organism>
<dbReference type="EMBL" id="CABVIN010000010">
    <property type="protein sequence ID" value="VVP50111.1"/>
    <property type="molecule type" value="Genomic_DNA"/>
</dbReference>
<proteinExistence type="predicted"/>
<feature type="domain" description="J" evidence="3">
    <location>
        <begin position="2"/>
        <end position="75"/>
    </location>
</feature>
<dbReference type="InterPro" id="IPR036869">
    <property type="entry name" value="J_dom_sf"/>
</dbReference>
<gene>
    <name evidence="4" type="ORF">PS896_05321</name>
</gene>
<evidence type="ECO:0000259" key="3">
    <source>
        <dbReference type="PROSITE" id="PS50076"/>
    </source>
</evidence>
<evidence type="ECO:0000313" key="5">
    <source>
        <dbReference type="Proteomes" id="UP000377224"/>
    </source>
</evidence>
<dbReference type="SUPFAM" id="SSF46565">
    <property type="entry name" value="Chaperone J-domain"/>
    <property type="match status" value="1"/>
</dbReference>
<dbReference type="PROSITE" id="PS50076">
    <property type="entry name" value="DNAJ_2"/>
    <property type="match status" value="1"/>
</dbReference>
<dbReference type="Proteomes" id="UP000377224">
    <property type="component" value="Unassembled WGS sequence"/>
</dbReference>
<dbReference type="AlphaFoldDB" id="A0A5E7PKW9"/>
<keyword evidence="2" id="KW-0812">Transmembrane</keyword>
<dbReference type="RefSeq" id="WP_150648654.1">
    <property type="nucleotide sequence ID" value="NZ_CABVIN010000010.1"/>
</dbReference>
<evidence type="ECO:0000313" key="4">
    <source>
        <dbReference type="EMBL" id="VVP50111.1"/>
    </source>
</evidence>
<feature type="transmembrane region" description="Helical" evidence="2">
    <location>
        <begin position="370"/>
        <end position="391"/>
    </location>
</feature>
<feature type="transmembrane region" description="Helical" evidence="2">
    <location>
        <begin position="342"/>
        <end position="363"/>
    </location>
</feature>